<dbReference type="EMBL" id="BSUO01000001">
    <property type="protein sequence ID" value="GMA38864.1"/>
    <property type="molecule type" value="Genomic_DNA"/>
</dbReference>
<proteinExistence type="predicted"/>
<dbReference type="Pfam" id="PF04954">
    <property type="entry name" value="SIP"/>
    <property type="match status" value="1"/>
</dbReference>
<dbReference type="InterPro" id="IPR007037">
    <property type="entry name" value="SIP_rossman_dom"/>
</dbReference>
<dbReference type="Gene3D" id="2.40.30.10">
    <property type="entry name" value="Translation factors"/>
    <property type="match status" value="1"/>
</dbReference>
<evidence type="ECO:0000313" key="3">
    <source>
        <dbReference type="Proteomes" id="UP001157126"/>
    </source>
</evidence>
<dbReference type="InterPro" id="IPR039374">
    <property type="entry name" value="SIP_fam"/>
</dbReference>
<name>A0ABQ6IQ78_9MICO</name>
<gene>
    <name evidence="2" type="ORF">GCM10025883_09090</name>
</gene>
<dbReference type="RefSeq" id="WP_284302894.1">
    <property type="nucleotide sequence ID" value="NZ_BSUO01000001.1"/>
</dbReference>
<evidence type="ECO:0000313" key="2">
    <source>
        <dbReference type="EMBL" id="GMA38864.1"/>
    </source>
</evidence>
<evidence type="ECO:0000259" key="1">
    <source>
        <dbReference type="PROSITE" id="PS51384"/>
    </source>
</evidence>
<comment type="caution">
    <text evidence="2">The sequence shown here is derived from an EMBL/GenBank/DDBJ whole genome shotgun (WGS) entry which is preliminary data.</text>
</comment>
<dbReference type="InterPro" id="IPR039261">
    <property type="entry name" value="FNR_nucleotide-bd"/>
</dbReference>
<dbReference type="Proteomes" id="UP001157126">
    <property type="component" value="Unassembled WGS sequence"/>
</dbReference>
<accession>A0ABQ6IQ78</accession>
<feature type="domain" description="FAD-binding FR-type" evidence="1">
    <location>
        <begin position="8"/>
        <end position="131"/>
    </location>
</feature>
<reference evidence="3" key="1">
    <citation type="journal article" date="2019" name="Int. J. Syst. Evol. Microbiol.">
        <title>The Global Catalogue of Microorganisms (GCM) 10K type strain sequencing project: providing services to taxonomists for standard genome sequencing and annotation.</title>
        <authorList>
            <consortium name="The Broad Institute Genomics Platform"/>
            <consortium name="The Broad Institute Genome Sequencing Center for Infectious Disease"/>
            <person name="Wu L."/>
            <person name="Ma J."/>
        </authorList>
    </citation>
    <scope>NUCLEOTIDE SEQUENCE [LARGE SCALE GENOMIC DNA]</scope>
    <source>
        <strain evidence="3">NBRC 113072</strain>
    </source>
</reference>
<dbReference type="PROSITE" id="PS51384">
    <property type="entry name" value="FAD_FR"/>
    <property type="match status" value="1"/>
</dbReference>
<dbReference type="Gene3D" id="3.40.50.80">
    <property type="entry name" value="Nucleotide-binding domain of ferredoxin-NADP reductase (FNR) module"/>
    <property type="match status" value="1"/>
</dbReference>
<sequence length="285" mass="31699">MTTEKRRRVPREAVVTRTERLTRDLVRVSFEGDGVAHIPPLKFTDSYIKLLFPPEGADYAWPFDPDRMREEAPRELWPVTRTYTIRSLDQGRMSVDFVLHGDSGLAGPWAAQASPGDRIGFLGPGGAWAPAADADHHLFVGDESAAPAVAAALEALPHAAAATVILEVTDESVHIPLRAMPHVDVRWVHRNDAGEGYGVALTRAVRETPIPEGDVRVFVHGNADMIKDLRRFLFVENGVPRERVSISGYWRTGQDEDAWQKGKKAFVEQMEREESETAWAGSQRT</sequence>
<dbReference type="PANTHER" id="PTHR30157">
    <property type="entry name" value="FERRIC REDUCTASE, NADPH-DEPENDENT"/>
    <property type="match status" value="1"/>
</dbReference>
<dbReference type="InterPro" id="IPR017927">
    <property type="entry name" value="FAD-bd_FR_type"/>
</dbReference>
<protein>
    <submittedName>
        <fullName evidence="2">Siderophore-interacting protein</fullName>
    </submittedName>
</protein>
<organism evidence="2 3">
    <name type="scientific">Mobilicoccus caccae</name>
    <dbReference type="NCBI Taxonomy" id="1859295"/>
    <lineage>
        <taxon>Bacteria</taxon>
        <taxon>Bacillati</taxon>
        <taxon>Actinomycetota</taxon>
        <taxon>Actinomycetes</taxon>
        <taxon>Micrococcales</taxon>
        <taxon>Dermatophilaceae</taxon>
        <taxon>Mobilicoccus</taxon>
    </lineage>
</organism>
<dbReference type="Pfam" id="PF08021">
    <property type="entry name" value="FAD_binding_9"/>
    <property type="match status" value="1"/>
</dbReference>
<dbReference type="CDD" id="cd06193">
    <property type="entry name" value="siderophore_interacting"/>
    <property type="match status" value="1"/>
</dbReference>
<keyword evidence="3" id="KW-1185">Reference proteome</keyword>
<dbReference type="InterPro" id="IPR017938">
    <property type="entry name" value="Riboflavin_synthase-like_b-brl"/>
</dbReference>
<dbReference type="SUPFAM" id="SSF63380">
    <property type="entry name" value="Riboflavin synthase domain-like"/>
    <property type="match status" value="1"/>
</dbReference>
<dbReference type="InterPro" id="IPR013113">
    <property type="entry name" value="SIP_FAD-bd"/>
</dbReference>
<dbReference type="PANTHER" id="PTHR30157:SF0">
    <property type="entry name" value="NADPH-DEPENDENT FERRIC-CHELATE REDUCTASE"/>
    <property type="match status" value="1"/>
</dbReference>